<dbReference type="PANTHER" id="PTHR43031:SF17">
    <property type="entry name" value="SULFURTRANSFERASE YTWF-RELATED"/>
    <property type="match status" value="1"/>
</dbReference>
<sequence length="108" mass="12185">MTDFMSIEPSDFIRKYDAGELKQSLVIDVREPVEWEYYHLEHTEHMPMQTIPARLSELPDDIDIYIVCAHGVRSAAVCDYLARNGFGNAVNVEGGMAAVSGLRGFQYD</sequence>
<feature type="domain" description="Rhodanese" evidence="1">
    <location>
        <begin position="20"/>
        <end position="103"/>
    </location>
</feature>
<evidence type="ECO:0000313" key="3">
    <source>
        <dbReference type="Proteomes" id="UP000293142"/>
    </source>
</evidence>
<name>A0A4V2J4G8_9BACL</name>
<dbReference type="InterPro" id="IPR050229">
    <property type="entry name" value="GlpE_sulfurtransferase"/>
</dbReference>
<dbReference type="RefSeq" id="WP_131013027.1">
    <property type="nucleotide sequence ID" value="NZ_SIRE01000006.1"/>
</dbReference>
<evidence type="ECO:0000259" key="1">
    <source>
        <dbReference type="PROSITE" id="PS50206"/>
    </source>
</evidence>
<dbReference type="Pfam" id="PF00581">
    <property type="entry name" value="Rhodanese"/>
    <property type="match status" value="1"/>
</dbReference>
<evidence type="ECO:0000313" key="2">
    <source>
        <dbReference type="EMBL" id="TBL79782.1"/>
    </source>
</evidence>
<dbReference type="CDD" id="cd00158">
    <property type="entry name" value="RHOD"/>
    <property type="match status" value="1"/>
</dbReference>
<dbReference type="PANTHER" id="PTHR43031">
    <property type="entry name" value="FAD-DEPENDENT OXIDOREDUCTASE"/>
    <property type="match status" value="1"/>
</dbReference>
<comment type="caution">
    <text evidence="2">The sequence shown here is derived from an EMBL/GenBank/DDBJ whole genome shotgun (WGS) entry which is preliminary data.</text>
</comment>
<accession>A0A4V2J4G8</accession>
<keyword evidence="3" id="KW-1185">Reference proteome</keyword>
<dbReference type="SUPFAM" id="SSF52821">
    <property type="entry name" value="Rhodanese/Cell cycle control phosphatase"/>
    <property type="match status" value="1"/>
</dbReference>
<dbReference type="SMART" id="SM00450">
    <property type="entry name" value="RHOD"/>
    <property type="match status" value="1"/>
</dbReference>
<organism evidence="2 3">
    <name type="scientific">Paenibacillus thalictri</name>
    <dbReference type="NCBI Taxonomy" id="2527873"/>
    <lineage>
        <taxon>Bacteria</taxon>
        <taxon>Bacillati</taxon>
        <taxon>Bacillota</taxon>
        <taxon>Bacilli</taxon>
        <taxon>Bacillales</taxon>
        <taxon>Paenibacillaceae</taxon>
        <taxon>Paenibacillus</taxon>
    </lineage>
</organism>
<dbReference type="Proteomes" id="UP000293142">
    <property type="component" value="Unassembled WGS sequence"/>
</dbReference>
<proteinExistence type="predicted"/>
<protein>
    <submittedName>
        <fullName evidence="2">Rhodanese-like domain-containing protein</fullName>
    </submittedName>
</protein>
<dbReference type="OrthoDB" id="9800872at2"/>
<dbReference type="AlphaFoldDB" id="A0A4V2J4G8"/>
<reference evidence="2 3" key="1">
    <citation type="submission" date="2019-02" db="EMBL/GenBank/DDBJ databases">
        <title>Paenibacillus sp. nov., isolated from surface-sterilized tissue of Thalictrum simplex L.</title>
        <authorList>
            <person name="Tuo L."/>
        </authorList>
    </citation>
    <scope>NUCLEOTIDE SEQUENCE [LARGE SCALE GENOMIC DNA]</scope>
    <source>
        <strain evidence="2 3">N2SHLJ1</strain>
    </source>
</reference>
<dbReference type="InterPro" id="IPR001763">
    <property type="entry name" value="Rhodanese-like_dom"/>
</dbReference>
<gene>
    <name evidence="2" type="ORF">EYB31_09260</name>
</gene>
<dbReference type="Gene3D" id="3.40.250.10">
    <property type="entry name" value="Rhodanese-like domain"/>
    <property type="match status" value="1"/>
</dbReference>
<dbReference type="PROSITE" id="PS50206">
    <property type="entry name" value="RHODANESE_3"/>
    <property type="match status" value="1"/>
</dbReference>
<dbReference type="InterPro" id="IPR036873">
    <property type="entry name" value="Rhodanese-like_dom_sf"/>
</dbReference>
<dbReference type="EMBL" id="SIRE01000006">
    <property type="protein sequence ID" value="TBL79782.1"/>
    <property type="molecule type" value="Genomic_DNA"/>
</dbReference>